<accession>A0A0C4ECX8</accession>
<feature type="region of interest" description="Disordered" evidence="1">
    <location>
        <begin position="95"/>
        <end position="145"/>
    </location>
</feature>
<sequence>MPAKSFADPLREICWPRLSPTTNDDDAHGLYLPAPRASRLGTKLACCPAAARRTSPDGVPAAELLRRATSTQREQHLSVCHQVVVSPQVSLDPLRPKRLVGDGPAPAIDDTLRNPKRPSEYHTGGSRGGFRNLGEAAERRPCTSA</sequence>
<reference evidence="3" key="4">
    <citation type="journal article" date="2015" name="G3 (Bethesda)">
        <title>Genome sequences of three phytopathogenic species of the Magnaporthaceae family of fungi.</title>
        <authorList>
            <person name="Okagaki L.H."/>
            <person name="Nunes C.C."/>
            <person name="Sailsbery J."/>
            <person name="Clay B."/>
            <person name="Brown D."/>
            <person name="John T."/>
            <person name="Oh Y."/>
            <person name="Young N."/>
            <person name="Fitzgerald M."/>
            <person name="Haas B.J."/>
            <person name="Zeng Q."/>
            <person name="Young S."/>
            <person name="Adiconis X."/>
            <person name="Fan L."/>
            <person name="Levin J.Z."/>
            <person name="Mitchell T.K."/>
            <person name="Okubara P.A."/>
            <person name="Farman M.L."/>
            <person name="Kohn L.M."/>
            <person name="Birren B."/>
            <person name="Ma L.-J."/>
            <person name="Dean R.A."/>
        </authorList>
    </citation>
    <scope>NUCLEOTIDE SEQUENCE</scope>
    <source>
        <strain evidence="3">ATCC 64411 / 73-15</strain>
    </source>
</reference>
<dbReference type="EnsemblFungi" id="MAPG_10567T0">
    <property type="protein sequence ID" value="MAPG_10567T0"/>
    <property type="gene ID" value="MAPG_10567"/>
</dbReference>
<feature type="compositionally biased region" description="Basic and acidic residues" evidence="1">
    <location>
        <begin position="110"/>
        <end position="120"/>
    </location>
</feature>
<evidence type="ECO:0000313" key="2">
    <source>
        <dbReference type="EMBL" id="KLU90715.1"/>
    </source>
</evidence>
<dbReference type="VEuPathDB" id="FungiDB:MAPG_10567"/>
<organism evidence="3 4">
    <name type="scientific">Magnaporthiopsis poae (strain ATCC 64411 / 73-15)</name>
    <name type="common">Kentucky bluegrass fungus</name>
    <name type="synonym">Magnaporthe poae</name>
    <dbReference type="NCBI Taxonomy" id="644358"/>
    <lineage>
        <taxon>Eukaryota</taxon>
        <taxon>Fungi</taxon>
        <taxon>Dikarya</taxon>
        <taxon>Ascomycota</taxon>
        <taxon>Pezizomycotina</taxon>
        <taxon>Sordariomycetes</taxon>
        <taxon>Sordariomycetidae</taxon>
        <taxon>Magnaporthales</taxon>
        <taxon>Magnaporthaceae</taxon>
        <taxon>Magnaporthiopsis</taxon>
    </lineage>
</organism>
<reference evidence="3" key="5">
    <citation type="submission" date="2015-06" db="UniProtKB">
        <authorList>
            <consortium name="EnsemblFungi"/>
        </authorList>
    </citation>
    <scope>IDENTIFICATION</scope>
    <source>
        <strain evidence="3">ATCC 64411</strain>
    </source>
</reference>
<feature type="compositionally biased region" description="Basic and acidic residues" evidence="1">
    <location>
        <begin position="136"/>
        <end position="145"/>
    </location>
</feature>
<dbReference type="EMBL" id="GL876975">
    <property type="protein sequence ID" value="KLU90715.1"/>
    <property type="molecule type" value="Genomic_DNA"/>
</dbReference>
<keyword evidence="4" id="KW-1185">Reference proteome</keyword>
<reference evidence="2" key="2">
    <citation type="submission" date="2010-05" db="EMBL/GenBank/DDBJ databases">
        <title>The Genome Sequence of Magnaporthe poae strain ATCC 64411.</title>
        <authorList>
            <consortium name="The Broad Institute Genome Sequencing Platform"/>
            <consortium name="Broad Institute Genome Sequencing Center for Infectious Disease"/>
            <person name="Ma L.-J."/>
            <person name="Dead R."/>
            <person name="Young S."/>
            <person name="Zeng Q."/>
            <person name="Koehrsen M."/>
            <person name="Alvarado L."/>
            <person name="Berlin A."/>
            <person name="Chapman S.B."/>
            <person name="Chen Z."/>
            <person name="Freedman E."/>
            <person name="Gellesch M."/>
            <person name="Goldberg J."/>
            <person name="Griggs A."/>
            <person name="Gujja S."/>
            <person name="Heilman E.R."/>
            <person name="Heiman D."/>
            <person name="Hepburn T."/>
            <person name="Howarth C."/>
            <person name="Jen D."/>
            <person name="Larson L."/>
            <person name="Mehta T."/>
            <person name="Neiman D."/>
            <person name="Pearson M."/>
            <person name="Roberts A."/>
            <person name="Saif S."/>
            <person name="Shea T."/>
            <person name="Shenoy N."/>
            <person name="Sisk P."/>
            <person name="Stolte C."/>
            <person name="Sykes S."/>
            <person name="Walk T."/>
            <person name="White J."/>
            <person name="Yandava C."/>
            <person name="Haas B."/>
            <person name="Nusbaum C."/>
            <person name="Birren B."/>
        </authorList>
    </citation>
    <scope>NUCLEOTIDE SEQUENCE</scope>
    <source>
        <strain evidence="2">ATCC 64411</strain>
    </source>
</reference>
<reference evidence="2" key="3">
    <citation type="submission" date="2011-03" db="EMBL/GenBank/DDBJ databases">
        <title>Annotation of Magnaporthe poae ATCC 64411.</title>
        <authorList>
            <person name="Ma L.-J."/>
            <person name="Dead R."/>
            <person name="Young S.K."/>
            <person name="Zeng Q."/>
            <person name="Gargeya S."/>
            <person name="Fitzgerald M."/>
            <person name="Haas B."/>
            <person name="Abouelleil A."/>
            <person name="Alvarado L."/>
            <person name="Arachchi H.M."/>
            <person name="Berlin A."/>
            <person name="Brown A."/>
            <person name="Chapman S.B."/>
            <person name="Chen Z."/>
            <person name="Dunbar C."/>
            <person name="Freedman E."/>
            <person name="Gearin G."/>
            <person name="Gellesch M."/>
            <person name="Goldberg J."/>
            <person name="Griggs A."/>
            <person name="Gujja S."/>
            <person name="Heiman D."/>
            <person name="Howarth C."/>
            <person name="Larson L."/>
            <person name="Lui A."/>
            <person name="MacDonald P.J.P."/>
            <person name="Mehta T."/>
            <person name="Montmayeur A."/>
            <person name="Murphy C."/>
            <person name="Neiman D."/>
            <person name="Pearson M."/>
            <person name="Priest M."/>
            <person name="Roberts A."/>
            <person name="Saif S."/>
            <person name="Shea T."/>
            <person name="Shenoy N."/>
            <person name="Sisk P."/>
            <person name="Stolte C."/>
            <person name="Sykes S."/>
            <person name="Yandava C."/>
            <person name="Wortman J."/>
            <person name="Nusbaum C."/>
            <person name="Birren B."/>
        </authorList>
    </citation>
    <scope>NUCLEOTIDE SEQUENCE</scope>
    <source>
        <strain evidence="2">ATCC 64411</strain>
    </source>
</reference>
<evidence type="ECO:0000256" key="1">
    <source>
        <dbReference type="SAM" id="MobiDB-lite"/>
    </source>
</evidence>
<name>A0A0C4ECX8_MAGP6</name>
<dbReference type="AlphaFoldDB" id="A0A0C4ECX8"/>
<proteinExistence type="predicted"/>
<gene>
    <name evidence="2" type="ORF">MAPG_10567</name>
</gene>
<evidence type="ECO:0000313" key="4">
    <source>
        <dbReference type="Proteomes" id="UP000011715"/>
    </source>
</evidence>
<evidence type="ECO:0000313" key="3">
    <source>
        <dbReference type="EnsemblFungi" id="MAPG_10567T0"/>
    </source>
</evidence>
<dbReference type="Proteomes" id="UP000011715">
    <property type="component" value="Unassembled WGS sequence"/>
</dbReference>
<reference evidence="4" key="1">
    <citation type="submission" date="2010-05" db="EMBL/GenBank/DDBJ databases">
        <title>The genome sequence of Magnaporthe poae strain ATCC 64411.</title>
        <authorList>
            <person name="Ma L.-J."/>
            <person name="Dead R."/>
            <person name="Young S."/>
            <person name="Zeng Q."/>
            <person name="Koehrsen M."/>
            <person name="Alvarado L."/>
            <person name="Berlin A."/>
            <person name="Chapman S.B."/>
            <person name="Chen Z."/>
            <person name="Freedman E."/>
            <person name="Gellesch M."/>
            <person name="Goldberg J."/>
            <person name="Griggs A."/>
            <person name="Gujja S."/>
            <person name="Heilman E.R."/>
            <person name="Heiman D."/>
            <person name="Hepburn T."/>
            <person name="Howarth C."/>
            <person name="Jen D."/>
            <person name="Larson L."/>
            <person name="Mehta T."/>
            <person name="Neiman D."/>
            <person name="Pearson M."/>
            <person name="Roberts A."/>
            <person name="Saif S."/>
            <person name="Shea T."/>
            <person name="Shenoy N."/>
            <person name="Sisk P."/>
            <person name="Stolte C."/>
            <person name="Sykes S."/>
            <person name="Walk T."/>
            <person name="White J."/>
            <person name="Yandava C."/>
            <person name="Haas B."/>
            <person name="Nusbaum C."/>
            <person name="Birren B."/>
        </authorList>
    </citation>
    <scope>NUCLEOTIDE SEQUENCE [LARGE SCALE GENOMIC DNA]</scope>
    <source>
        <strain evidence="4">ATCC 64411 / 73-15</strain>
    </source>
</reference>
<protein>
    <submittedName>
        <fullName evidence="2 3">Uncharacterized protein</fullName>
    </submittedName>
</protein>
<dbReference type="EMBL" id="ADBL01002362">
    <property type="status" value="NOT_ANNOTATED_CDS"/>
    <property type="molecule type" value="Genomic_DNA"/>
</dbReference>